<name>A0AAN5VJK3_CLODI</name>
<protein>
    <submittedName>
        <fullName evidence="1">Uncharacterized protein</fullName>
    </submittedName>
</protein>
<dbReference type="EMBL" id="DAEPXK010000008">
    <property type="protein sequence ID" value="HBH1541525.1"/>
    <property type="molecule type" value="Genomic_DNA"/>
</dbReference>
<dbReference type="AlphaFoldDB" id="A0AAN5VJK3"/>
<reference evidence="1" key="1">
    <citation type="journal article" date="2018" name="Genome Biol.">
        <title>SKESA: strategic k-mer extension for scrupulous assemblies.</title>
        <authorList>
            <person name="Souvorov A."/>
            <person name="Agarwala R."/>
            <person name="Lipman D.J."/>
        </authorList>
    </citation>
    <scope>NUCLEOTIDE SEQUENCE</scope>
    <source>
        <strain evidence="1">HN1000</strain>
    </source>
</reference>
<gene>
    <name evidence="1" type="ORF">KRM00_000986</name>
</gene>
<evidence type="ECO:0000313" key="1">
    <source>
        <dbReference type="EMBL" id="HBH1541525.1"/>
    </source>
</evidence>
<reference evidence="1" key="2">
    <citation type="submission" date="2021-06" db="EMBL/GenBank/DDBJ databases">
        <authorList>
            <consortium name="NCBI Pathogen Detection Project"/>
        </authorList>
    </citation>
    <scope>NUCLEOTIDE SEQUENCE</scope>
    <source>
        <strain evidence="1">HN1000</strain>
    </source>
</reference>
<organism evidence="1 2">
    <name type="scientific">Clostridioides difficile</name>
    <name type="common">Peptoclostridium difficile</name>
    <dbReference type="NCBI Taxonomy" id="1496"/>
    <lineage>
        <taxon>Bacteria</taxon>
        <taxon>Bacillati</taxon>
        <taxon>Bacillota</taxon>
        <taxon>Clostridia</taxon>
        <taxon>Peptostreptococcales</taxon>
        <taxon>Peptostreptococcaceae</taxon>
        <taxon>Clostridioides</taxon>
    </lineage>
</organism>
<dbReference type="RefSeq" id="WP_022620783.1">
    <property type="nucleotide sequence ID" value="NZ_BING01000018.1"/>
</dbReference>
<accession>A0AAN5VJK3</accession>
<proteinExistence type="predicted"/>
<sequence length="99" mass="11850">MVIKVNFGGNYSPDYIYVPNEISLKKYEIRNEFHIWIDNTEDEHPFWCYENGVQIGLHYRGDAIVYWLNNYILKNANDKARLIESFSNKKLDYDLIINL</sequence>
<evidence type="ECO:0000313" key="2">
    <source>
        <dbReference type="Proteomes" id="UP000878956"/>
    </source>
</evidence>
<comment type="caution">
    <text evidence="1">The sequence shown here is derived from an EMBL/GenBank/DDBJ whole genome shotgun (WGS) entry which is preliminary data.</text>
</comment>
<dbReference type="Proteomes" id="UP000878956">
    <property type="component" value="Unassembled WGS sequence"/>
</dbReference>